<evidence type="ECO:0000259" key="5">
    <source>
        <dbReference type="Pfam" id="PF01266"/>
    </source>
</evidence>
<evidence type="ECO:0000256" key="2">
    <source>
        <dbReference type="ARBA" id="ARBA00009410"/>
    </source>
</evidence>
<gene>
    <name evidence="6" type="ORF">C6I21_02995</name>
</gene>
<evidence type="ECO:0000256" key="4">
    <source>
        <dbReference type="ARBA" id="ARBA00023002"/>
    </source>
</evidence>
<dbReference type="AlphaFoldDB" id="A0A2P6MKW3"/>
<dbReference type="PANTHER" id="PTHR13847:SF286">
    <property type="entry name" value="D-AMINO ACID DEHYDROGENASE"/>
    <property type="match status" value="1"/>
</dbReference>
<comment type="caution">
    <text evidence="6">The sequence shown here is derived from an EMBL/GenBank/DDBJ whole genome shotgun (WGS) entry which is preliminary data.</text>
</comment>
<dbReference type="InterPro" id="IPR006076">
    <property type="entry name" value="FAD-dep_OxRdtase"/>
</dbReference>
<dbReference type="Proteomes" id="UP000243650">
    <property type="component" value="Unassembled WGS sequence"/>
</dbReference>
<protein>
    <submittedName>
        <fullName evidence="6">FAD-dependent oxidoreductase</fullName>
    </submittedName>
</protein>
<sequence length="370" mass="39995">MEHVVVIGGGITGASAAFHAAEAGAEVTLIDESHPGQATAAGAGIISPWLSQRRNKAWYALARGGAAYYPELIQALEEYGETDTGYYRSGAIHLHDIEERLQHKYSHALKRRETAPEMGAVELLSENETNSLFPQLRPGYRSVWVEGGGRVDGRKVRNALIRAAAKKGVTVIYGRAELVHQGNDVSVKVDGSTLHPDKIIAAAGAWSSGLLAPLGVKSAIKPQKGQILHLKIKEENHSWPVVMPHNEYYLLHFGKGHVVFGATREDNSGYDTRRTAEGHREILSAALELAPGLKDAEVVETRVGLRPSAPNFMPVFGSLPDYPQIFMADGLGASGLTSGPFVGRQTAHLALGQKTELETEQYDVSQVLED</sequence>
<name>A0A2P6MKW3_ALKUR</name>
<keyword evidence="7" id="KW-1185">Reference proteome</keyword>
<dbReference type="Pfam" id="PF01266">
    <property type="entry name" value="DAO"/>
    <property type="match status" value="1"/>
</dbReference>
<keyword evidence="4" id="KW-0560">Oxidoreductase</keyword>
<accession>A0A2P6MKW3</accession>
<evidence type="ECO:0000313" key="6">
    <source>
        <dbReference type="EMBL" id="PRO66904.1"/>
    </source>
</evidence>
<dbReference type="InterPro" id="IPR036188">
    <property type="entry name" value="FAD/NAD-bd_sf"/>
</dbReference>
<proteinExistence type="inferred from homology"/>
<feature type="domain" description="FAD dependent oxidoreductase" evidence="5">
    <location>
        <begin position="3"/>
        <end position="349"/>
    </location>
</feature>
<organism evidence="6 7">
    <name type="scientific">Alkalicoccus urumqiensis</name>
    <name type="common">Bacillus urumqiensis</name>
    <dbReference type="NCBI Taxonomy" id="1548213"/>
    <lineage>
        <taxon>Bacteria</taxon>
        <taxon>Bacillati</taxon>
        <taxon>Bacillota</taxon>
        <taxon>Bacilli</taxon>
        <taxon>Bacillales</taxon>
        <taxon>Bacillaceae</taxon>
        <taxon>Alkalicoccus</taxon>
    </lineage>
</organism>
<dbReference type="PANTHER" id="PTHR13847">
    <property type="entry name" value="SARCOSINE DEHYDROGENASE-RELATED"/>
    <property type="match status" value="1"/>
</dbReference>
<dbReference type="SUPFAM" id="SSF54373">
    <property type="entry name" value="FAD-linked reductases, C-terminal domain"/>
    <property type="match status" value="1"/>
</dbReference>
<dbReference type="OrthoDB" id="9805337at2"/>
<keyword evidence="3" id="KW-0285">Flavoprotein</keyword>
<dbReference type="Gene3D" id="3.50.50.60">
    <property type="entry name" value="FAD/NAD(P)-binding domain"/>
    <property type="match status" value="1"/>
</dbReference>
<dbReference type="GO" id="GO:0016491">
    <property type="term" value="F:oxidoreductase activity"/>
    <property type="evidence" value="ECO:0007669"/>
    <property type="project" value="UniProtKB-KW"/>
</dbReference>
<dbReference type="Gene3D" id="3.30.9.10">
    <property type="entry name" value="D-Amino Acid Oxidase, subunit A, domain 2"/>
    <property type="match status" value="1"/>
</dbReference>
<evidence type="ECO:0000256" key="1">
    <source>
        <dbReference type="ARBA" id="ARBA00001974"/>
    </source>
</evidence>
<evidence type="ECO:0000256" key="3">
    <source>
        <dbReference type="ARBA" id="ARBA00022630"/>
    </source>
</evidence>
<dbReference type="GO" id="GO:0005737">
    <property type="term" value="C:cytoplasm"/>
    <property type="evidence" value="ECO:0007669"/>
    <property type="project" value="TreeGrafter"/>
</dbReference>
<dbReference type="EMBL" id="PVNS01000002">
    <property type="protein sequence ID" value="PRO66904.1"/>
    <property type="molecule type" value="Genomic_DNA"/>
</dbReference>
<comment type="cofactor">
    <cofactor evidence="1">
        <name>FAD</name>
        <dbReference type="ChEBI" id="CHEBI:57692"/>
    </cofactor>
</comment>
<comment type="similarity">
    <text evidence="2">Belongs to the DadA oxidoreductase family.</text>
</comment>
<dbReference type="RefSeq" id="WP_105957940.1">
    <property type="nucleotide sequence ID" value="NZ_PVNS01000002.1"/>
</dbReference>
<reference evidence="6 7" key="1">
    <citation type="submission" date="2018-03" db="EMBL/GenBank/DDBJ databases">
        <title>Bacillus urumqiensis sp. nov., a moderately haloalkaliphilic bacterium isolated from a salt lake.</title>
        <authorList>
            <person name="Zhao B."/>
            <person name="Liao Z."/>
        </authorList>
    </citation>
    <scope>NUCLEOTIDE SEQUENCE [LARGE SCALE GENOMIC DNA]</scope>
    <source>
        <strain evidence="6 7">BZ-SZ-XJ18</strain>
    </source>
</reference>
<dbReference type="PRINTS" id="PR00411">
    <property type="entry name" value="PNDRDTASEI"/>
</dbReference>
<dbReference type="SUPFAM" id="SSF51905">
    <property type="entry name" value="FAD/NAD(P)-binding domain"/>
    <property type="match status" value="1"/>
</dbReference>
<evidence type="ECO:0000313" key="7">
    <source>
        <dbReference type="Proteomes" id="UP000243650"/>
    </source>
</evidence>